<accession>A0A0F9BJ14</accession>
<gene>
    <name evidence="1" type="ORF">LCGC14_2721620</name>
</gene>
<dbReference type="AlphaFoldDB" id="A0A0F9BJ14"/>
<dbReference type="EMBL" id="LAZR01049039">
    <property type="protein sequence ID" value="KKK90574.1"/>
    <property type="molecule type" value="Genomic_DNA"/>
</dbReference>
<reference evidence="1" key="1">
    <citation type="journal article" date="2015" name="Nature">
        <title>Complex archaea that bridge the gap between prokaryotes and eukaryotes.</title>
        <authorList>
            <person name="Spang A."/>
            <person name="Saw J.H."/>
            <person name="Jorgensen S.L."/>
            <person name="Zaremba-Niedzwiedzka K."/>
            <person name="Martijn J."/>
            <person name="Lind A.E."/>
            <person name="van Eijk R."/>
            <person name="Schleper C."/>
            <person name="Guy L."/>
            <person name="Ettema T.J."/>
        </authorList>
    </citation>
    <scope>NUCLEOTIDE SEQUENCE</scope>
</reference>
<comment type="caution">
    <text evidence="1">The sequence shown here is derived from an EMBL/GenBank/DDBJ whole genome shotgun (WGS) entry which is preliminary data.</text>
</comment>
<organism evidence="1">
    <name type="scientific">marine sediment metagenome</name>
    <dbReference type="NCBI Taxonomy" id="412755"/>
    <lineage>
        <taxon>unclassified sequences</taxon>
        <taxon>metagenomes</taxon>
        <taxon>ecological metagenomes</taxon>
    </lineage>
</organism>
<proteinExistence type="predicted"/>
<name>A0A0F9BJ14_9ZZZZ</name>
<protein>
    <submittedName>
        <fullName evidence="1">Uncharacterized protein</fullName>
    </submittedName>
</protein>
<evidence type="ECO:0000313" key="1">
    <source>
        <dbReference type="EMBL" id="KKK90574.1"/>
    </source>
</evidence>
<sequence>MAKKKPQSDKRTFTAVLYLERSHDDRYQFVADVDEYDLIETASVMHKLFRGIARWFRKPTVDQWLRGTG</sequence>